<feature type="compositionally biased region" description="Low complexity" evidence="3">
    <location>
        <begin position="110"/>
        <end position="121"/>
    </location>
</feature>
<dbReference type="Proteomes" id="UP000265515">
    <property type="component" value="Unassembled WGS sequence"/>
</dbReference>
<protein>
    <recommendedName>
        <fullName evidence="6">Galactinol--sucrose galactosyltransferase</fullName>
    </recommendedName>
</protein>
<feature type="region of interest" description="Disordered" evidence="3">
    <location>
        <begin position="561"/>
        <end position="603"/>
    </location>
</feature>
<reference evidence="4 5" key="1">
    <citation type="journal article" date="2018" name="Cell">
        <title>The Chara Genome: Secondary Complexity and Implications for Plant Terrestrialization.</title>
        <authorList>
            <person name="Nishiyama T."/>
            <person name="Sakayama H."/>
            <person name="Vries J.D."/>
            <person name="Buschmann H."/>
            <person name="Saint-Marcoux D."/>
            <person name="Ullrich K.K."/>
            <person name="Haas F.B."/>
            <person name="Vanderstraeten L."/>
            <person name="Becker D."/>
            <person name="Lang D."/>
            <person name="Vosolsobe S."/>
            <person name="Rombauts S."/>
            <person name="Wilhelmsson P.K.I."/>
            <person name="Janitza P."/>
            <person name="Kern R."/>
            <person name="Heyl A."/>
            <person name="Rumpler F."/>
            <person name="Villalobos L.I.A.C."/>
            <person name="Clay J.M."/>
            <person name="Skokan R."/>
            <person name="Toyoda A."/>
            <person name="Suzuki Y."/>
            <person name="Kagoshima H."/>
            <person name="Schijlen E."/>
            <person name="Tajeshwar N."/>
            <person name="Catarino B."/>
            <person name="Hetherington A.J."/>
            <person name="Saltykova A."/>
            <person name="Bonnot C."/>
            <person name="Breuninger H."/>
            <person name="Symeonidi A."/>
            <person name="Radhakrishnan G.V."/>
            <person name="Van Nieuwerburgh F."/>
            <person name="Deforce D."/>
            <person name="Chang C."/>
            <person name="Karol K.G."/>
            <person name="Hedrich R."/>
            <person name="Ulvskov P."/>
            <person name="Glockner G."/>
            <person name="Delwiche C.F."/>
            <person name="Petrasek J."/>
            <person name="Van de Peer Y."/>
            <person name="Friml J."/>
            <person name="Beilby M."/>
            <person name="Dolan L."/>
            <person name="Kohara Y."/>
            <person name="Sugano S."/>
            <person name="Fujiyama A."/>
            <person name="Delaux P.-M."/>
            <person name="Quint M."/>
            <person name="TheiBen G."/>
            <person name="Hagemann M."/>
            <person name="Harholt J."/>
            <person name="Dunand C."/>
            <person name="Zachgo S."/>
            <person name="Langdale J."/>
            <person name="Maumus F."/>
            <person name="Straeten D.V.D."/>
            <person name="Gould S.B."/>
            <person name="Rensing S.A."/>
        </authorList>
    </citation>
    <scope>NUCLEOTIDE SEQUENCE [LARGE SCALE GENOMIC DNA]</scope>
    <source>
        <strain evidence="4 5">S276</strain>
    </source>
</reference>
<evidence type="ECO:0000256" key="2">
    <source>
        <dbReference type="ARBA" id="ARBA00023277"/>
    </source>
</evidence>
<evidence type="ECO:0000256" key="1">
    <source>
        <dbReference type="ARBA" id="ARBA00007240"/>
    </source>
</evidence>
<dbReference type="Pfam" id="PF05691">
    <property type="entry name" value="Raffinose_syn"/>
    <property type="match status" value="3"/>
</dbReference>
<evidence type="ECO:0000313" key="4">
    <source>
        <dbReference type="EMBL" id="GBG64756.1"/>
    </source>
</evidence>
<evidence type="ECO:0008006" key="6">
    <source>
        <dbReference type="Google" id="ProtNLM"/>
    </source>
</evidence>
<dbReference type="PANTHER" id="PTHR31268:SF32">
    <property type="entry name" value="GALACTINOL--SUCROSE GALACTOSYLTRANSFERASE 2-RELATED"/>
    <property type="match status" value="1"/>
</dbReference>
<organism evidence="4 5">
    <name type="scientific">Chara braunii</name>
    <name type="common">Braun's stonewort</name>
    <dbReference type="NCBI Taxonomy" id="69332"/>
    <lineage>
        <taxon>Eukaryota</taxon>
        <taxon>Viridiplantae</taxon>
        <taxon>Streptophyta</taxon>
        <taxon>Charophyceae</taxon>
        <taxon>Charales</taxon>
        <taxon>Characeae</taxon>
        <taxon>Chara</taxon>
    </lineage>
</organism>
<feature type="compositionally biased region" description="Low complexity" evidence="3">
    <location>
        <begin position="1097"/>
        <end position="1107"/>
    </location>
</feature>
<evidence type="ECO:0000313" key="5">
    <source>
        <dbReference type="Proteomes" id="UP000265515"/>
    </source>
</evidence>
<keyword evidence="5" id="KW-1185">Reference proteome</keyword>
<feature type="compositionally biased region" description="Basic and acidic residues" evidence="3">
    <location>
        <begin position="1066"/>
        <end position="1077"/>
    </location>
</feature>
<feature type="region of interest" description="Disordered" evidence="3">
    <location>
        <begin position="333"/>
        <end position="368"/>
    </location>
</feature>
<feature type="region of interest" description="Disordered" evidence="3">
    <location>
        <begin position="103"/>
        <end position="141"/>
    </location>
</feature>
<proteinExistence type="inferred from homology"/>
<comment type="similarity">
    <text evidence="1">Belongs to the glycosyl hydrolases 36 family.</text>
</comment>
<dbReference type="PANTHER" id="PTHR31268">
    <property type="match status" value="1"/>
</dbReference>
<feature type="compositionally biased region" description="Basic and acidic residues" evidence="3">
    <location>
        <begin position="575"/>
        <end position="593"/>
    </location>
</feature>
<dbReference type="InterPro" id="IPR008811">
    <property type="entry name" value="Glycosyl_hydrolases_36"/>
</dbReference>
<name>A0A388K407_CHABU</name>
<sequence length="1209" mass="131452">MKVVQVKCQGSSVVASGHVSAYSEVGGRLLSPICAALSRQLGSVSQCGRRLSLLRSRSLPRLQLEQRSRGRESRAKADLHRLRFDCGHRRLFPMAAVVNGCSEAPMRPDSTSSSESKSNNNYLTFSTGERGGEMEDEVTGLRRREDPLSIEIADAKLTVGGKTILTGVPGNIVLSPNSTMSGITSAFLGARFDRSDSRHVAPLGILRGLRFLSLYRFKLWWAAPHMGSEGRDVPVETVFLLLEGPEIEGQEERKEEEQEEEEATNERGVTVSDTTVSDNGCGDVGGHLYGNSGGIVSELPCSAGPEALSVPGTPPCGPVSAAAAACRDITHDGVGSKESGTELPCSAGPGAHSVPGTPPCGPGPAADRDGTLDDDAVRSKERVHVLLLPILEGAFRACLNGNERDEVEICLESGDPSVEGDRFDAAVCIACGRNPFELITEAVKAVEVHSEWSFLRRERKQSPGSLDYFGWCTWDALYLKVDVEGIREGLSSLAKGGTPARFLLIDDGWHCAREAKEQDELALRAWLAKANVGDQHLRRLVSIRCSSSFLSRSVSDGESVREEEELKRGGVQVQENEKCQRQKDLNHSEERRMGGLGAEDGNEEECEKEVLESAVKKLDNSFGDCIRRIKEDFNVKYVYAWQSIIGYWGGVCPDSPEMAKFMPSLRYPVLSPGVLHNQPDLAVDRLARNGLGLIPPTKAFEFFNELHSYLSASGVDGVKVDVTNILETLGRGYGGRVKLTRAYHKALDESVRKNFPDNGCIVSMAHSTDGMYTWKSTAVVRASDDFWPEDPAAHSLHVSCVAYNTLFFGEFMYPDWDMFQTDHPTAVFHAACRALGGCPVYVSDKIGRHDFSVLRSLVLPDGRILRARLPGRPTRDCLFDDPTRDGRSLLKIWNINAAGGVVGAFNCQGSRWCKDSLKYVFREDVGHVAPSSRVSGRISAADVDCLHTIVNDLSWKGDTAVYSYRQGTLAVLPRGKSIAVSLERQDFDIFTIAPVRWLPVPAQRANQEDSEADRRLSVPAQRANQEDCEADVVVEYLQFAPVGLVDMFNSGGAILFIRYESSIDSRLDDSDGDHSKEGGSNQREGGGRKVGGGGSASGESRASDSAAAVAGNQIDNGNWGIDDPSPLLPRAPSAAAADRRAVEVGCSATVTMAVRGYGRFVAFSSRKPTACFIDTFPIPFSFSAEDGRLSVQLSKPHSGHVWTLKISYF</sequence>
<dbReference type="STRING" id="69332.A0A388K407"/>
<dbReference type="SUPFAM" id="SSF51445">
    <property type="entry name" value="(Trans)glycosidases"/>
    <property type="match status" value="1"/>
</dbReference>
<gene>
    <name evidence="4" type="ORF">CBR_g46714</name>
</gene>
<dbReference type="OrthoDB" id="4664297at2759"/>
<feature type="region of interest" description="Disordered" evidence="3">
    <location>
        <begin position="1066"/>
        <end position="1107"/>
    </location>
</feature>
<feature type="region of interest" description="Disordered" evidence="3">
    <location>
        <begin position="246"/>
        <end position="277"/>
    </location>
</feature>
<dbReference type="AlphaFoldDB" id="A0A388K407"/>
<evidence type="ECO:0000256" key="3">
    <source>
        <dbReference type="SAM" id="MobiDB-lite"/>
    </source>
</evidence>
<comment type="caution">
    <text evidence="4">The sequence shown here is derived from an EMBL/GenBank/DDBJ whole genome shotgun (WGS) entry which is preliminary data.</text>
</comment>
<accession>A0A388K407</accession>
<dbReference type="Gramene" id="GBG64756">
    <property type="protein sequence ID" value="GBG64756"/>
    <property type="gene ID" value="CBR_g46714"/>
</dbReference>
<keyword evidence="2" id="KW-0119">Carbohydrate metabolism</keyword>
<dbReference type="EMBL" id="BFEA01000054">
    <property type="protein sequence ID" value="GBG64756.1"/>
    <property type="molecule type" value="Genomic_DNA"/>
</dbReference>
<dbReference type="InterPro" id="IPR017853">
    <property type="entry name" value="GH"/>
</dbReference>